<evidence type="ECO:0000256" key="3">
    <source>
        <dbReference type="SAM" id="MobiDB-lite"/>
    </source>
</evidence>
<comment type="function">
    <text evidence="1">Acts as a component of the essential kinetochore-associated NDC80 complex, which is required for chromosome segregation and spindle checkpoint activity.</text>
</comment>
<dbReference type="GO" id="GO:0005634">
    <property type="term" value="C:nucleus"/>
    <property type="evidence" value="ECO:0007669"/>
    <property type="project" value="UniProtKB-SubCell"/>
</dbReference>
<comment type="similarity">
    <text evidence="1">Belongs to the SPC24 family.</text>
</comment>
<keyword evidence="1" id="KW-0498">Mitosis</keyword>
<feature type="compositionally biased region" description="Low complexity" evidence="3">
    <location>
        <begin position="10"/>
        <end position="21"/>
    </location>
</feature>
<organism evidence="4">
    <name type="scientific">Odontella aurita</name>
    <dbReference type="NCBI Taxonomy" id="265563"/>
    <lineage>
        <taxon>Eukaryota</taxon>
        <taxon>Sar</taxon>
        <taxon>Stramenopiles</taxon>
        <taxon>Ochrophyta</taxon>
        <taxon>Bacillariophyta</taxon>
        <taxon>Mediophyceae</taxon>
        <taxon>Biddulphiophycidae</taxon>
        <taxon>Eupodiscales</taxon>
        <taxon>Odontellaceae</taxon>
        <taxon>Odontella</taxon>
    </lineage>
</organism>
<comment type="subunit">
    <text evidence="1">Component of the NDC80 complex.</text>
</comment>
<keyword evidence="2" id="KW-0175">Coiled coil</keyword>
<gene>
    <name evidence="4" type="ORF">OAUR00152_LOCUS28985</name>
</gene>
<dbReference type="GO" id="GO:0000776">
    <property type="term" value="C:kinetochore"/>
    <property type="evidence" value="ECO:0007669"/>
    <property type="project" value="UniProtKB-KW"/>
</dbReference>
<accession>A0A7S4N5F9</accession>
<keyword evidence="1" id="KW-0158">Chromosome</keyword>
<feature type="coiled-coil region" evidence="2">
    <location>
        <begin position="95"/>
        <end position="200"/>
    </location>
</feature>
<dbReference type="Gene3D" id="3.30.160.570">
    <property type="entry name" value="Ncd80 complex, Spc24 subunit"/>
    <property type="match status" value="1"/>
</dbReference>
<evidence type="ECO:0000313" key="4">
    <source>
        <dbReference type="EMBL" id="CAE2266179.1"/>
    </source>
</evidence>
<sequence>MAKRKGSELATSPTAAAVVSSPTSYVDITLGFSSLGLGGSSGSDHVNAAFVRRTPDDTVAAAFTPATPRTAARLQWNETKKLILDLAAEYGASGDDAAAEKCLEANRELEDVQREIAAESSPVKSELRDRIDEERAVLAERNSELASVDALVSDLRSEAEALRRRNDSLEKERAEVLRRMERYRSEAAEIVEEVDEVELRQRREVRKIKYQISLYANISGIKWDYDEGEILKGEVNVPSKNQTRRFCIDPLDYDEFDVANALWDLMDGKEPTLTAAC</sequence>
<keyword evidence="1" id="KW-0539">Nucleus</keyword>
<keyword evidence="1" id="KW-0137">Centromere</keyword>
<evidence type="ECO:0000256" key="2">
    <source>
        <dbReference type="SAM" id="Coils"/>
    </source>
</evidence>
<proteinExistence type="inferred from homology"/>
<dbReference type="EMBL" id="HBKQ01042018">
    <property type="protein sequence ID" value="CAE2266179.1"/>
    <property type="molecule type" value="Transcribed_RNA"/>
</dbReference>
<reference evidence="4" key="1">
    <citation type="submission" date="2021-01" db="EMBL/GenBank/DDBJ databases">
        <authorList>
            <person name="Corre E."/>
            <person name="Pelletier E."/>
            <person name="Niang G."/>
            <person name="Scheremetjew M."/>
            <person name="Finn R."/>
            <person name="Kale V."/>
            <person name="Holt S."/>
            <person name="Cochrane G."/>
            <person name="Meng A."/>
            <person name="Brown T."/>
            <person name="Cohen L."/>
        </authorList>
    </citation>
    <scope>NUCLEOTIDE SEQUENCE</scope>
    <source>
        <strain evidence="4">Isolate 1302-5</strain>
    </source>
</reference>
<feature type="region of interest" description="Disordered" evidence="3">
    <location>
        <begin position="1"/>
        <end position="21"/>
    </location>
</feature>
<evidence type="ECO:0000256" key="1">
    <source>
        <dbReference type="RuleBase" id="RU368011"/>
    </source>
</evidence>
<keyword evidence="1" id="KW-0131">Cell cycle</keyword>
<dbReference type="GO" id="GO:0051301">
    <property type="term" value="P:cell division"/>
    <property type="evidence" value="ECO:0007669"/>
    <property type="project" value="UniProtKB-UniRule"/>
</dbReference>
<dbReference type="InterPro" id="IPR013252">
    <property type="entry name" value="Ndc80_Spc24"/>
</dbReference>
<keyword evidence="1" id="KW-0132">Cell division</keyword>
<protein>
    <recommendedName>
        <fullName evidence="1">Kinetochore protein Spc24</fullName>
    </recommendedName>
</protein>
<dbReference type="Pfam" id="PF08286">
    <property type="entry name" value="Spc24"/>
    <property type="match status" value="1"/>
</dbReference>
<dbReference type="AlphaFoldDB" id="A0A7S4N5F9"/>
<keyword evidence="1" id="KW-0995">Kinetochore</keyword>
<name>A0A7S4N5F9_9STRA</name>
<comment type="subcellular location">
    <subcellularLocation>
        <location evidence="1">Nucleus</location>
    </subcellularLocation>
    <subcellularLocation>
        <location evidence="1">Chromosome</location>
        <location evidence="1">Centromere</location>
        <location evidence="1">Kinetochore</location>
    </subcellularLocation>
</comment>